<reference evidence="7" key="1">
    <citation type="submission" date="2020-11" db="EMBL/GenBank/DDBJ databases">
        <authorList>
            <person name="Tran Van P."/>
        </authorList>
    </citation>
    <scope>NUCLEOTIDE SEQUENCE</scope>
</reference>
<dbReference type="PANTHER" id="PTHR23340">
    <property type="entry name" value="ARGININE/SERINE RICH SPLICING FACTOR SF4/14"/>
    <property type="match status" value="1"/>
</dbReference>
<gene>
    <name evidence="7" type="ORF">OSB1V03_LOCUS12593</name>
</gene>
<feature type="domain" description="G-patch" evidence="6">
    <location>
        <begin position="139"/>
        <end position="186"/>
    </location>
</feature>
<dbReference type="Pfam" id="PF01585">
    <property type="entry name" value="G-patch"/>
    <property type="match status" value="1"/>
</dbReference>
<evidence type="ECO:0000256" key="5">
    <source>
        <dbReference type="SAM" id="MobiDB-lite"/>
    </source>
</evidence>
<comment type="subcellular location">
    <subcellularLocation>
        <location evidence="1">Nucleus</location>
    </subcellularLocation>
</comment>
<evidence type="ECO:0000256" key="2">
    <source>
        <dbReference type="ARBA" id="ARBA00022664"/>
    </source>
</evidence>
<keyword evidence="3" id="KW-0508">mRNA splicing</keyword>
<dbReference type="InterPro" id="IPR000467">
    <property type="entry name" value="G_patch_dom"/>
</dbReference>
<evidence type="ECO:0000259" key="6">
    <source>
        <dbReference type="PROSITE" id="PS50174"/>
    </source>
</evidence>
<dbReference type="SMART" id="SM00443">
    <property type="entry name" value="G_patch"/>
    <property type="match status" value="1"/>
</dbReference>
<keyword evidence="8" id="KW-1185">Reference proteome</keyword>
<evidence type="ECO:0000256" key="3">
    <source>
        <dbReference type="ARBA" id="ARBA00023187"/>
    </source>
</evidence>
<evidence type="ECO:0000313" key="8">
    <source>
        <dbReference type="Proteomes" id="UP000759131"/>
    </source>
</evidence>
<dbReference type="GO" id="GO:0003723">
    <property type="term" value="F:RNA binding"/>
    <property type="evidence" value="ECO:0007669"/>
    <property type="project" value="TreeGrafter"/>
</dbReference>
<dbReference type="Proteomes" id="UP000759131">
    <property type="component" value="Unassembled WGS sequence"/>
</dbReference>
<sequence>MPSDPKLVEYAIQVFGTTELTADQWKQLEDQRKMKLLFEMLQKKQRTNQMLAKSGKVKYEYDSDEDVEDGTWEHKRRRQEMQQTHGIANVLTENASGKHHIGDFMPPEELDKFMKKWESLKGGTSLAPESDYSDLKLTEDNVGFQMLKKLGWSEGQGLGAEGTGTAEPINKGPVGVNNAGLGQTRPEELSDRDDEYEAYRKRMMMAYRFRPNPLNNPRRAYY</sequence>
<accession>A0A7R9Q4S6</accession>
<name>A0A7R9Q4S6_9ACAR</name>
<dbReference type="AlphaFoldDB" id="A0A7R9Q4S6"/>
<evidence type="ECO:0000256" key="4">
    <source>
        <dbReference type="ARBA" id="ARBA00023242"/>
    </source>
</evidence>
<organism evidence="7">
    <name type="scientific">Medioppia subpectinata</name>
    <dbReference type="NCBI Taxonomy" id="1979941"/>
    <lineage>
        <taxon>Eukaryota</taxon>
        <taxon>Metazoa</taxon>
        <taxon>Ecdysozoa</taxon>
        <taxon>Arthropoda</taxon>
        <taxon>Chelicerata</taxon>
        <taxon>Arachnida</taxon>
        <taxon>Acari</taxon>
        <taxon>Acariformes</taxon>
        <taxon>Sarcoptiformes</taxon>
        <taxon>Oribatida</taxon>
        <taxon>Brachypylina</taxon>
        <taxon>Oppioidea</taxon>
        <taxon>Oppiidae</taxon>
        <taxon>Medioppia</taxon>
    </lineage>
</organism>
<feature type="region of interest" description="Disordered" evidence="5">
    <location>
        <begin position="158"/>
        <end position="193"/>
    </location>
</feature>
<dbReference type="OrthoDB" id="4822at2759"/>
<dbReference type="GO" id="GO:0006397">
    <property type="term" value="P:mRNA processing"/>
    <property type="evidence" value="ECO:0007669"/>
    <property type="project" value="UniProtKB-KW"/>
</dbReference>
<dbReference type="EMBL" id="OC865140">
    <property type="protein sequence ID" value="CAD7632188.1"/>
    <property type="molecule type" value="Genomic_DNA"/>
</dbReference>
<evidence type="ECO:0000256" key="1">
    <source>
        <dbReference type="ARBA" id="ARBA00004123"/>
    </source>
</evidence>
<dbReference type="GO" id="GO:0005654">
    <property type="term" value="C:nucleoplasm"/>
    <property type="evidence" value="ECO:0007669"/>
    <property type="project" value="TreeGrafter"/>
</dbReference>
<keyword evidence="4" id="KW-0539">Nucleus</keyword>
<dbReference type="InterPro" id="IPR040169">
    <property type="entry name" value="SUGP1/2"/>
</dbReference>
<dbReference type="PROSITE" id="PS50174">
    <property type="entry name" value="G_PATCH"/>
    <property type="match status" value="1"/>
</dbReference>
<evidence type="ECO:0000313" key="7">
    <source>
        <dbReference type="EMBL" id="CAD7632188.1"/>
    </source>
</evidence>
<dbReference type="PANTHER" id="PTHR23340:SF0">
    <property type="entry name" value="SURP AND G-PATCH DOMAIN-CONTAINING PROTEIN 1 ISOFORM X1"/>
    <property type="match status" value="1"/>
</dbReference>
<proteinExistence type="predicted"/>
<dbReference type="GO" id="GO:0008380">
    <property type="term" value="P:RNA splicing"/>
    <property type="evidence" value="ECO:0007669"/>
    <property type="project" value="UniProtKB-KW"/>
</dbReference>
<protein>
    <recommendedName>
        <fullName evidence="6">G-patch domain-containing protein</fullName>
    </recommendedName>
</protein>
<dbReference type="EMBL" id="CAJPIZ010010565">
    <property type="protein sequence ID" value="CAG2112618.1"/>
    <property type="molecule type" value="Genomic_DNA"/>
</dbReference>
<keyword evidence="2" id="KW-0507">mRNA processing</keyword>